<dbReference type="Proteomes" id="UP000290289">
    <property type="component" value="Chromosome 17"/>
</dbReference>
<dbReference type="InterPro" id="IPR057216">
    <property type="entry name" value="DUF7894"/>
</dbReference>
<evidence type="ECO:0000313" key="2">
    <source>
        <dbReference type="EMBL" id="RXH67844.1"/>
    </source>
</evidence>
<proteinExistence type="predicted"/>
<name>A0A498HC38_MALDO</name>
<dbReference type="PANTHER" id="PTHR37221">
    <property type="entry name" value="OS02G0582400 PROTEIN"/>
    <property type="match status" value="1"/>
</dbReference>
<keyword evidence="3" id="KW-1185">Reference proteome</keyword>
<sequence>MKVGLKVVFLLRDSEGFGEAISAAFRPNPSNSTVEESFELSLERYGIQNCKASGILRHFLDHQGLYEVPLLSLPLSLMVLFRTQKRVCIRIDSMWDLGVEKWVVYFLMECALVFMVKVKFVAIWGLDCNSCCDHNTGSLSYPEAKFETKFETKYSLYGIKIGSETSISKAMATETQKPPPSLRIHHEPLACFLQLVRVLKLPTYVLIGQRGQRISDKEEFQIGELLASTLNLSFSRDKITWNPTRKSKDDREPWRALYG</sequence>
<accession>A0A498HC38</accession>
<dbReference type="PANTHER" id="PTHR37221:SF1">
    <property type="entry name" value="OS02G0582400 PROTEIN"/>
    <property type="match status" value="1"/>
</dbReference>
<gene>
    <name evidence="2" type="ORF">DVH24_027991</name>
</gene>
<feature type="domain" description="DUF7894" evidence="1">
    <location>
        <begin position="1"/>
        <end position="73"/>
    </location>
</feature>
<evidence type="ECO:0000259" key="1">
    <source>
        <dbReference type="Pfam" id="PF25428"/>
    </source>
</evidence>
<evidence type="ECO:0000313" key="3">
    <source>
        <dbReference type="Proteomes" id="UP000290289"/>
    </source>
</evidence>
<dbReference type="EMBL" id="RDQH01000343">
    <property type="protein sequence ID" value="RXH67844.1"/>
    <property type="molecule type" value="Genomic_DNA"/>
</dbReference>
<reference evidence="2 3" key="1">
    <citation type="submission" date="2018-10" db="EMBL/GenBank/DDBJ databases">
        <title>A high-quality apple genome assembly.</title>
        <authorList>
            <person name="Hu J."/>
        </authorList>
    </citation>
    <scope>NUCLEOTIDE SEQUENCE [LARGE SCALE GENOMIC DNA]</scope>
    <source>
        <strain evidence="3">cv. HFTH1</strain>
        <tissue evidence="2">Young leaf</tissue>
    </source>
</reference>
<dbReference type="AlphaFoldDB" id="A0A498HC38"/>
<feature type="domain" description="DUF7894" evidence="1">
    <location>
        <begin position="143"/>
        <end position="259"/>
    </location>
</feature>
<protein>
    <recommendedName>
        <fullName evidence="1">DUF7894 domain-containing protein</fullName>
    </recommendedName>
</protein>
<organism evidence="2 3">
    <name type="scientific">Malus domestica</name>
    <name type="common">Apple</name>
    <name type="synonym">Pyrus malus</name>
    <dbReference type="NCBI Taxonomy" id="3750"/>
    <lineage>
        <taxon>Eukaryota</taxon>
        <taxon>Viridiplantae</taxon>
        <taxon>Streptophyta</taxon>
        <taxon>Embryophyta</taxon>
        <taxon>Tracheophyta</taxon>
        <taxon>Spermatophyta</taxon>
        <taxon>Magnoliopsida</taxon>
        <taxon>eudicotyledons</taxon>
        <taxon>Gunneridae</taxon>
        <taxon>Pentapetalae</taxon>
        <taxon>rosids</taxon>
        <taxon>fabids</taxon>
        <taxon>Rosales</taxon>
        <taxon>Rosaceae</taxon>
        <taxon>Amygdaloideae</taxon>
        <taxon>Maleae</taxon>
        <taxon>Malus</taxon>
    </lineage>
</organism>
<dbReference type="Pfam" id="PF25428">
    <property type="entry name" value="DUF7894"/>
    <property type="match status" value="2"/>
</dbReference>
<comment type="caution">
    <text evidence="2">The sequence shown here is derived from an EMBL/GenBank/DDBJ whole genome shotgun (WGS) entry which is preliminary data.</text>
</comment>